<protein>
    <recommendedName>
        <fullName evidence="4">DUF2946 domain-containing protein</fullName>
    </recommendedName>
</protein>
<evidence type="ECO:0000313" key="2">
    <source>
        <dbReference type="EMBL" id="SHE80020.1"/>
    </source>
</evidence>
<feature type="transmembrane region" description="Helical" evidence="1">
    <location>
        <begin position="86"/>
        <end position="105"/>
    </location>
</feature>
<dbReference type="STRING" id="213588.SAMN02745204_01174"/>
<dbReference type="RefSeq" id="WP_072755682.1">
    <property type="nucleotide sequence ID" value="NZ_FQUK01000015.1"/>
</dbReference>
<reference evidence="3" key="1">
    <citation type="submission" date="2016-11" db="EMBL/GenBank/DDBJ databases">
        <authorList>
            <person name="Varghese N."/>
            <person name="Submissions S."/>
        </authorList>
    </citation>
    <scope>NUCLEOTIDE SEQUENCE [LARGE SCALE GENOMIC DNA]</scope>
    <source>
        <strain evidence="3">DSM 14834</strain>
    </source>
</reference>
<dbReference type="AlphaFoldDB" id="A0A1M4WFT9"/>
<accession>A0A1M4WFT9</accession>
<proteinExistence type="predicted"/>
<sequence length="174" mass="18429">MILRSRPFQFWMARLALAAILLVSVMPTLSRWLESRAAGAPDAVLALCTTDGLTWAKPARLFDDGAGKAPAPAGTLPDAACAYCPLLASLAPLLLAVLAWLLPMLPRALLPARGSAVPHAPPLSARAGCPRAADPALKSPTYLHDEALAASSSPAIWSQFDSGAQWRMKLNFTY</sequence>
<keyword evidence="3" id="KW-1185">Reference proteome</keyword>
<dbReference type="Pfam" id="PF11162">
    <property type="entry name" value="DUF2946"/>
    <property type="match status" value="1"/>
</dbReference>
<dbReference type="OrthoDB" id="9970558at2"/>
<evidence type="ECO:0000313" key="3">
    <source>
        <dbReference type="Proteomes" id="UP000242857"/>
    </source>
</evidence>
<evidence type="ECO:0000256" key="1">
    <source>
        <dbReference type="SAM" id="Phobius"/>
    </source>
</evidence>
<dbReference type="EMBL" id="FQUK01000015">
    <property type="protein sequence ID" value="SHE80020.1"/>
    <property type="molecule type" value="Genomic_DNA"/>
</dbReference>
<name>A0A1M4WFT9_9GAMM</name>
<evidence type="ECO:0008006" key="4">
    <source>
        <dbReference type="Google" id="ProtNLM"/>
    </source>
</evidence>
<gene>
    <name evidence="2" type="ORF">SAMN02745204_01174</name>
</gene>
<dbReference type="Proteomes" id="UP000242857">
    <property type="component" value="Unassembled WGS sequence"/>
</dbReference>
<keyword evidence="1" id="KW-0472">Membrane</keyword>
<organism evidence="2 3">
    <name type="scientific">Thermomonas hydrothermalis</name>
    <dbReference type="NCBI Taxonomy" id="213588"/>
    <lineage>
        <taxon>Bacteria</taxon>
        <taxon>Pseudomonadati</taxon>
        <taxon>Pseudomonadota</taxon>
        <taxon>Gammaproteobacteria</taxon>
        <taxon>Lysobacterales</taxon>
        <taxon>Lysobacteraceae</taxon>
        <taxon>Thermomonas</taxon>
    </lineage>
</organism>
<keyword evidence="1" id="KW-0812">Transmembrane</keyword>
<keyword evidence="1" id="KW-1133">Transmembrane helix</keyword>
<dbReference type="InterPro" id="IPR021333">
    <property type="entry name" value="DUF2946"/>
</dbReference>